<dbReference type="Pfam" id="PF07786">
    <property type="entry name" value="HGSNAT_cat"/>
    <property type="match status" value="1"/>
</dbReference>
<evidence type="ECO:0000313" key="4">
    <source>
        <dbReference type="Proteomes" id="UP000663903"/>
    </source>
</evidence>
<sequence>MASPSRRFAGIDALRGVAMLWMTVYHFCYDLQHFGYVRQNFHEDPVWTWQRTGIVSLFLLCAGAGQAIAVQQGQGWPRFWRRCAQVAGCAALVSLGSWWMFPHSWISFGVLHGMAVMLLITRWLLVRGWLAGVAPWILGLALVLAGPLLSQWLQAHGSPALSAALQGRWLNWLGVVMEKPFTEDWVPLLPWLGVMLWGVGAAHGWAGRPARDAARAPGSAQRALAVLGRWSLSYYMVHQPLLIGLLMAWGAVA</sequence>
<feature type="transmembrane region" description="Helical" evidence="1">
    <location>
        <begin position="12"/>
        <end position="32"/>
    </location>
</feature>
<feature type="transmembrane region" description="Helical" evidence="1">
    <location>
        <begin position="188"/>
        <end position="206"/>
    </location>
</feature>
<dbReference type="EMBL" id="CP071796">
    <property type="protein sequence ID" value="QTD47106.1"/>
    <property type="molecule type" value="Genomic_DNA"/>
</dbReference>
<dbReference type="KEGG" id="otd:J1M35_09685"/>
<protein>
    <submittedName>
        <fullName evidence="3">DUF1624 domain-containing protein</fullName>
    </submittedName>
</protein>
<gene>
    <name evidence="3" type="ORF">J1M35_09685</name>
</gene>
<keyword evidence="1" id="KW-0472">Membrane</keyword>
<feature type="transmembrane region" description="Helical" evidence="1">
    <location>
        <begin position="105"/>
        <end position="126"/>
    </location>
</feature>
<keyword evidence="1" id="KW-0812">Transmembrane</keyword>
<dbReference type="AlphaFoldDB" id="A0A975CJR5"/>
<organism evidence="3 4">
    <name type="scientific">Ottowia testudinis</name>
    <dbReference type="NCBI Taxonomy" id="2816950"/>
    <lineage>
        <taxon>Bacteria</taxon>
        <taxon>Pseudomonadati</taxon>
        <taxon>Pseudomonadota</taxon>
        <taxon>Betaproteobacteria</taxon>
        <taxon>Burkholderiales</taxon>
        <taxon>Comamonadaceae</taxon>
        <taxon>Ottowia</taxon>
    </lineage>
</organism>
<evidence type="ECO:0000256" key="1">
    <source>
        <dbReference type="SAM" id="Phobius"/>
    </source>
</evidence>
<reference evidence="3" key="1">
    <citation type="submission" date="2021-03" db="EMBL/GenBank/DDBJ databases">
        <title>Ottowia sp. 27C isolated from the cloaca of a Giant Asian pond turtle (Heosemys grandis).</title>
        <authorList>
            <person name="Spergser J."/>
            <person name="Busse H.-J."/>
        </authorList>
    </citation>
    <scope>NUCLEOTIDE SEQUENCE</scope>
    <source>
        <strain evidence="3">27C</strain>
    </source>
</reference>
<dbReference type="InterPro" id="IPR012429">
    <property type="entry name" value="HGSNAT_cat"/>
</dbReference>
<feature type="transmembrane region" description="Helical" evidence="1">
    <location>
        <begin position="133"/>
        <end position="153"/>
    </location>
</feature>
<feature type="transmembrane region" description="Helical" evidence="1">
    <location>
        <begin position="82"/>
        <end position="99"/>
    </location>
</feature>
<accession>A0A975CJR5</accession>
<feature type="transmembrane region" description="Helical" evidence="1">
    <location>
        <begin position="232"/>
        <end position="252"/>
    </location>
</feature>
<evidence type="ECO:0000259" key="2">
    <source>
        <dbReference type="Pfam" id="PF07786"/>
    </source>
</evidence>
<feature type="transmembrane region" description="Helical" evidence="1">
    <location>
        <begin position="52"/>
        <end position="70"/>
    </location>
</feature>
<name>A0A975CJR5_9BURK</name>
<feature type="domain" description="Heparan-alpha-glucosaminide N-acetyltransferase catalytic" evidence="2">
    <location>
        <begin position="7"/>
        <end position="240"/>
    </location>
</feature>
<proteinExistence type="predicted"/>
<keyword evidence="4" id="KW-1185">Reference proteome</keyword>
<dbReference type="RefSeq" id="WP_208011002.1">
    <property type="nucleotide sequence ID" value="NZ_CP071796.1"/>
</dbReference>
<evidence type="ECO:0000313" key="3">
    <source>
        <dbReference type="EMBL" id="QTD47106.1"/>
    </source>
</evidence>
<dbReference type="Proteomes" id="UP000663903">
    <property type="component" value="Chromosome"/>
</dbReference>
<keyword evidence="1" id="KW-1133">Transmembrane helix</keyword>